<name>K8E0H5_9FIRM</name>
<reference evidence="1 2" key="1">
    <citation type="journal article" date="2013" name="Genome Announc.">
        <title>Genome Sequence of the Sulfate-Reducing Bacterium Desulfotomaculum hydrothermale Lam5(T).</title>
        <authorList>
            <person name="Amin O."/>
            <person name="Fardeau M.L."/>
            <person name="Valette O."/>
            <person name="Hirschler-Rea A."/>
            <person name="Barbe V."/>
            <person name="Medigue C."/>
            <person name="Vacherie B."/>
            <person name="Ollivier B."/>
            <person name="Bertin P.N."/>
            <person name="Dolla A."/>
        </authorList>
    </citation>
    <scope>NUCLEOTIDE SEQUENCE [LARGE SCALE GENOMIC DNA]</scope>
    <source>
        <strain evidence="2">Lam5 / DSM 18033</strain>
    </source>
</reference>
<dbReference type="OrthoDB" id="1787413at2"/>
<dbReference type="STRING" id="1121428.DESHY_60127"/>
<evidence type="ECO:0000313" key="1">
    <source>
        <dbReference type="EMBL" id="CCO08955.1"/>
    </source>
</evidence>
<dbReference type="AlphaFoldDB" id="K8E0H5"/>
<organism evidence="1 2">
    <name type="scientific">Desulforamulus hydrothermalis Lam5 = DSM 18033</name>
    <dbReference type="NCBI Taxonomy" id="1121428"/>
    <lineage>
        <taxon>Bacteria</taxon>
        <taxon>Bacillati</taxon>
        <taxon>Bacillota</taxon>
        <taxon>Clostridia</taxon>
        <taxon>Eubacteriales</taxon>
        <taxon>Peptococcaceae</taxon>
        <taxon>Desulforamulus</taxon>
    </lineage>
</organism>
<keyword evidence="2" id="KW-1185">Reference proteome</keyword>
<dbReference type="Proteomes" id="UP000009315">
    <property type="component" value="Unassembled WGS sequence"/>
</dbReference>
<sequence length="68" mass="7464">MLVVLVTRLKHKILKGLRLMLVLLILSVLICQLAGLLRSSGFPLEEKIPSGNPMKVLAPISQVLCCKN</sequence>
<evidence type="ECO:0000313" key="2">
    <source>
        <dbReference type="Proteomes" id="UP000009315"/>
    </source>
</evidence>
<comment type="caution">
    <text evidence="1">The sequence shown here is derived from an EMBL/GenBank/DDBJ whole genome shotgun (WGS) entry which is preliminary data.</text>
</comment>
<proteinExistence type="predicted"/>
<dbReference type="RefSeq" id="WP_008412661.1">
    <property type="nucleotide sequence ID" value="NZ_CAOS01000013.1"/>
</dbReference>
<accession>K8E0H5</accession>
<gene>
    <name evidence="1" type="ORF">DESHY_60127</name>
</gene>
<protein>
    <submittedName>
        <fullName evidence="1">Uncharacterized protein</fullName>
    </submittedName>
</protein>
<dbReference type="EMBL" id="CAOS01000013">
    <property type="protein sequence ID" value="CCO08955.1"/>
    <property type="molecule type" value="Genomic_DNA"/>
</dbReference>